<evidence type="ECO:0000313" key="10">
    <source>
        <dbReference type="EMBL" id="MDB9225018.1"/>
    </source>
</evidence>
<dbReference type="InterPro" id="IPR005490">
    <property type="entry name" value="LD_TPept_cat_dom"/>
</dbReference>
<organism evidence="9 11">
    <name type="scientific">Odoribacter splanchnicus</name>
    <dbReference type="NCBI Taxonomy" id="28118"/>
    <lineage>
        <taxon>Bacteria</taxon>
        <taxon>Pseudomonadati</taxon>
        <taxon>Bacteroidota</taxon>
        <taxon>Bacteroidia</taxon>
        <taxon>Bacteroidales</taxon>
        <taxon>Odoribacteraceae</taxon>
        <taxon>Odoribacter</taxon>
    </lineage>
</organism>
<dbReference type="GO" id="GO:0004180">
    <property type="term" value="F:carboxypeptidase activity"/>
    <property type="evidence" value="ECO:0007669"/>
    <property type="project" value="UniProtKB-ARBA"/>
</dbReference>
<dbReference type="InterPro" id="IPR038063">
    <property type="entry name" value="Transpep_catalytic_dom"/>
</dbReference>
<feature type="active site" description="Nucleophile" evidence="7">
    <location>
        <position position="277"/>
    </location>
</feature>
<dbReference type="GO" id="GO:0008360">
    <property type="term" value="P:regulation of cell shape"/>
    <property type="evidence" value="ECO:0007669"/>
    <property type="project" value="UniProtKB-UniRule"/>
</dbReference>
<dbReference type="AlphaFoldDB" id="A0AAW5CJH3"/>
<dbReference type="GO" id="GO:0071555">
    <property type="term" value="P:cell wall organization"/>
    <property type="evidence" value="ECO:0007669"/>
    <property type="project" value="UniProtKB-UniRule"/>
</dbReference>
<comment type="pathway">
    <text evidence="1 7">Cell wall biogenesis; peptidoglycan biosynthesis.</text>
</comment>
<keyword evidence="3" id="KW-0808">Transferase</keyword>
<comment type="caution">
    <text evidence="9">The sequence shown here is derived from an EMBL/GenBank/DDBJ whole genome shotgun (WGS) entry which is preliminary data.</text>
</comment>
<dbReference type="Gene3D" id="2.40.440.10">
    <property type="entry name" value="L,D-transpeptidase catalytic domain-like"/>
    <property type="match status" value="1"/>
</dbReference>
<gene>
    <name evidence="9" type="ORF">L0P03_13795</name>
    <name evidence="10" type="ORF">PN645_18745</name>
</gene>
<evidence type="ECO:0000259" key="8">
    <source>
        <dbReference type="PROSITE" id="PS52029"/>
    </source>
</evidence>
<keyword evidence="5 7" id="KW-0573">Peptidoglycan synthesis</keyword>
<evidence type="ECO:0000256" key="4">
    <source>
        <dbReference type="ARBA" id="ARBA00022960"/>
    </source>
</evidence>
<reference evidence="10" key="2">
    <citation type="submission" date="2023-01" db="EMBL/GenBank/DDBJ databases">
        <title>Human gut microbiome strain richness.</title>
        <authorList>
            <person name="Chen-Liaw A."/>
        </authorList>
    </citation>
    <scope>NUCLEOTIDE SEQUENCE</scope>
    <source>
        <strain evidence="10">RTP21484st1_B7_RTP21484_190118</strain>
    </source>
</reference>
<dbReference type="Proteomes" id="UP001212263">
    <property type="component" value="Unassembled WGS sequence"/>
</dbReference>
<dbReference type="Pfam" id="PF03734">
    <property type="entry name" value="YkuD"/>
    <property type="match status" value="1"/>
</dbReference>
<dbReference type="GO" id="GO:0016740">
    <property type="term" value="F:transferase activity"/>
    <property type="evidence" value="ECO:0007669"/>
    <property type="project" value="UniProtKB-KW"/>
</dbReference>
<comment type="similarity">
    <text evidence="2">Belongs to the YkuD family.</text>
</comment>
<dbReference type="Proteomes" id="UP001199750">
    <property type="component" value="Unassembled WGS sequence"/>
</dbReference>
<evidence type="ECO:0000256" key="5">
    <source>
        <dbReference type="ARBA" id="ARBA00022984"/>
    </source>
</evidence>
<accession>A0AAW5CJH3</accession>
<dbReference type="CDD" id="cd16913">
    <property type="entry name" value="YkuD_like"/>
    <property type="match status" value="1"/>
</dbReference>
<evidence type="ECO:0000256" key="3">
    <source>
        <dbReference type="ARBA" id="ARBA00022679"/>
    </source>
</evidence>
<dbReference type="PROSITE" id="PS52029">
    <property type="entry name" value="LD_TPASE"/>
    <property type="match status" value="1"/>
</dbReference>
<feature type="active site" description="Proton donor/acceptor" evidence="7">
    <location>
        <position position="250"/>
    </location>
</feature>
<dbReference type="EMBL" id="JAKNDN010000027">
    <property type="protein sequence ID" value="MCG4960909.1"/>
    <property type="molecule type" value="Genomic_DNA"/>
</dbReference>
<evidence type="ECO:0000256" key="1">
    <source>
        <dbReference type="ARBA" id="ARBA00004752"/>
    </source>
</evidence>
<evidence type="ECO:0000256" key="7">
    <source>
        <dbReference type="PROSITE-ProRule" id="PRU01373"/>
    </source>
</evidence>
<dbReference type="SUPFAM" id="SSF141523">
    <property type="entry name" value="L,D-transpeptidase catalytic domain-like"/>
    <property type="match status" value="1"/>
</dbReference>
<name>A0AAW5CJH3_9BACT</name>
<keyword evidence="6 7" id="KW-0961">Cell wall biogenesis/degradation</keyword>
<evidence type="ECO:0000256" key="2">
    <source>
        <dbReference type="ARBA" id="ARBA00005992"/>
    </source>
</evidence>
<keyword evidence="4 7" id="KW-0133">Cell shape</keyword>
<reference evidence="9" key="1">
    <citation type="submission" date="2022-01" db="EMBL/GenBank/DDBJ databases">
        <title>Collection of gut derived symbiotic bacterial strains cultured from healthy donors.</title>
        <authorList>
            <person name="Lin H."/>
            <person name="Kohout C."/>
            <person name="Waligurski E."/>
            <person name="Pamer E.G."/>
        </authorList>
    </citation>
    <scope>NUCLEOTIDE SEQUENCE</scope>
    <source>
        <strain evidence="9">DFI.1.149</strain>
    </source>
</reference>
<dbReference type="GO" id="GO:0009252">
    <property type="term" value="P:peptidoglycan biosynthetic process"/>
    <property type="evidence" value="ECO:0007669"/>
    <property type="project" value="UniProtKB-KW"/>
</dbReference>
<evidence type="ECO:0000256" key="6">
    <source>
        <dbReference type="ARBA" id="ARBA00023316"/>
    </source>
</evidence>
<dbReference type="EMBL" id="JAQMRD010000039">
    <property type="protein sequence ID" value="MDB9225018.1"/>
    <property type="molecule type" value="Genomic_DNA"/>
</dbReference>
<feature type="domain" description="L,D-TPase catalytic" evidence="8">
    <location>
        <begin position="167"/>
        <end position="302"/>
    </location>
</feature>
<evidence type="ECO:0000313" key="9">
    <source>
        <dbReference type="EMBL" id="MCG4960909.1"/>
    </source>
</evidence>
<evidence type="ECO:0000313" key="11">
    <source>
        <dbReference type="Proteomes" id="UP001199750"/>
    </source>
</evidence>
<protein>
    <submittedName>
        <fullName evidence="9">L,D-transpeptidase</fullName>
    </submittedName>
</protein>
<dbReference type="RefSeq" id="WP_229041792.1">
    <property type="nucleotide sequence ID" value="NZ_BAABYK010000001.1"/>
</dbReference>
<sequence length="303" mass="34533">MGKMSFLFLLFSFFFSENGGVKIEKQLLYDRHTLEDNYEYRKVERSFQWDKIAGMIDSLLNFENQAKEFGALSNYKNRNGRAPLSDSSRKDAYRAIEDKYGVKRDQSVPFYKTGNWEVPERYGRDGALVSVIRDSAGFLLVTPSSFGGEWWVPEKYVDRLGGADFRKLIFIDRTNQNLATLEQGDSTWLVRSMNPITTGLHRPPYKRETPPGVYVIRRKLEAMPFLRDGSIEPGGFAPWASRFSGGAYLHGVPVNYPDSVVLEYSGTLGTTPRSHMCVRNATSHAKFIYDWAPISEALVIVFD</sequence>
<proteinExistence type="inferred from homology"/>